<proteinExistence type="predicted"/>
<organism evidence="1 2">
    <name type="scientific">Absidia repens</name>
    <dbReference type="NCBI Taxonomy" id="90262"/>
    <lineage>
        <taxon>Eukaryota</taxon>
        <taxon>Fungi</taxon>
        <taxon>Fungi incertae sedis</taxon>
        <taxon>Mucoromycota</taxon>
        <taxon>Mucoromycotina</taxon>
        <taxon>Mucoromycetes</taxon>
        <taxon>Mucorales</taxon>
        <taxon>Cunninghamellaceae</taxon>
        <taxon>Absidia</taxon>
    </lineage>
</organism>
<reference evidence="1 2" key="1">
    <citation type="submission" date="2016-07" db="EMBL/GenBank/DDBJ databases">
        <title>Pervasive Adenine N6-methylation of Active Genes in Fungi.</title>
        <authorList>
            <consortium name="DOE Joint Genome Institute"/>
            <person name="Mondo S.J."/>
            <person name="Dannebaum R.O."/>
            <person name="Kuo R.C."/>
            <person name="Labutti K."/>
            <person name="Haridas S."/>
            <person name="Kuo A."/>
            <person name="Salamov A."/>
            <person name="Ahrendt S.R."/>
            <person name="Lipzen A."/>
            <person name="Sullivan W."/>
            <person name="Andreopoulos W.B."/>
            <person name="Clum A."/>
            <person name="Lindquist E."/>
            <person name="Daum C."/>
            <person name="Ramamoorthy G.K."/>
            <person name="Gryganskyi A."/>
            <person name="Culley D."/>
            <person name="Magnuson J.K."/>
            <person name="James T.Y."/>
            <person name="O'Malley M.A."/>
            <person name="Stajich J.E."/>
            <person name="Spatafora J.W."/>
            <person name="Visel A."/>
            <person name="Grigoriev I.V."/>
        </authorList>
    </citation>
    <scope>NUCLEOTIDE SEQUENCE [LARGE SCALE GENOMIC DNA]</scope>
    <source>
        <strain evidence="1 2">NRRL 1336</strain>
    </source>
</reference>
<dbReference type="AlphaFoldDB" id="A0A1X2IJC0"/>
<comment type="caution">
    <text evidence="1">The sequence shown here is derived from an EMBL/GenBank/DDBJ whole genome shotgun (WGS) entry which is preliminary data.</text>
</comment>
<keyword evidence="2" id="KW-1185">Reference proteome</keyword>
<sequence>MVMALPVEKRSGYTLKLTSDTAFCSFLPPHPGDDVGGTEENGIPFCSKSGLSNSGRVFPSGFIKSAHYVSTSAYVQVTGRMDRSKYSLKSSDGGGQYDDRDIDNVVCNGYKYFVNMLEPDVNQYCIRCCKNRSDCNLGLSTYGCERIVPGDYS</sequence>
<evidence type="ECO:0000313" key="1">
    <source>
        <dbReference type="EMBL" id="ORZ17644.1"/>
    </source>
</evidence>
<evidence type="ECO:0000313" key="2">
    <source>
        <dbReference type="Proteomes" id="UP000193560"/>
    </source>
</evidence>
<dbReference type="STRING" id="90262.A0A1X2IJC0"/>
<dbReference type="Proteomes" id="UP000193560">
    <property type="component" value="Unassembled WGS sequence"/>
</dbReference>
<accession>A0A1X2IJC0</accession>
<protein>
    <submittedName>
        <fullName evidence="1">Uncharacterized protein</fullName>
    </submittedName>
</protein>
<name>A0A1X2IJC0_9FUNG</name>
<dbReference type="OrthoDB" id="3044029at2759"/>
<gene>
    <name evidence="1" type="ORF">BCR42DRAFT_412224</name>
</gene>
<dbReference type="EMBL" id="MCGE01000009">
    <property type="protein sequence ID" value="ORZ17644.1"/>
    <property type="molecule type" value="Genomic_DNA"/>
</dbReference>